<dbReference type="GO" id="GO:0051082">
    <property type="term" value="F:unfolded protein binding"/>
    <property type="evidence" value="ECO:0007669"/>
    <property type="project" value="InterPro"/>
</dbReference>
<dbReference type="InterPro" id="IPR001404">
    <property type="entry name" value="Hsp90_fam"/>
</dbReference>
<keyword evidence="4" id="KW-0346">Stress response</keyword>
<comment type="similarity">
    <text evidence="1">Belongs to the heat shock protein 90 family.</text>
</comment>
<evidence type="ECO:0000313" key="4">
    <source>
        <dbReference type="EMBL" id="KAG0653253.1"/>
    </source>
</evidence>
<dbReference type="Proteomes" id="UP000777482">
    <property type="component" value="Unassembled WGS sequence"/>
</dbReference>
<reference evidence="4 5" key="1">
    <citation type="submission" date="2020-11" db="EMBL/GenBank/DDBJ databases">
        <title>Kefir isolates.</title>
        <authorList>
            <person name="Marcisauskas S."/>
            <person name="Kim Y."/>
            <person name="Blasche S."/>
        </authorList>
    </citation>
    <scope>NUCLEOTIDE SEQUENCE [LARGE SCALE GENOMIC DNA]</scope>
    <source>
        <strain evidence="4 5">KR</strain>
    </source>
</reference>
<feature type="compositionally biased region" description="Low complexity" evidence="3">
    <location>
        <begin position="60"/>
        <end position="71"/>
    </location>
</feature>
<dbReference type="GO" id="GO:0016887">
    <property type="term" value="F:ATP hydrolysis activity"/>
    <property type="evidence" value="ECO:0007669"/>
    <property type="project" value="InterPro"/>
</dbReference>
<dbReference type="SUPFAM" id="SSF110942">
    <property type="entry name" value="HSP90 C-terminal domain"/>
    <property type="match status" value="1"/>
</dbReference>
<evidence type="ECO:0000256" key="3">
    <source>
        <dbReference type="SAM" id="MobiDB-lite"/>
    </source>
</evidence>
<evidence type="ECO:0000256" key="1">
    <source>
        <dbReference type="ARBA" id="ARBA00008239"/>
    </source>
</evidence>
<keyword evidence="5" id="KW-1185">Reference proteome</keyword>
<sequence length="78" mass="8322">MPLAPPATRSEPDTRLVVLLFETALLTSGFSLESPQTYCQRIYSMIALGLSIDQDELPQSSTTEPAATESSGDAPPPL</sequence>
<comment type="caution">
    <text evidence="4">The sequence shown here is derived from an EMBL/GenBank/DDBJ whole genome shotgun (WGS) entry which is preliminary data.</text>
</comment>
<evidence type="ECO:0000313" key="5">
    <source>
        <dbReference type="Proteomes" id="UP000777482"/>
    </source>
</evidence>
<protein>
    <submittedName>
        <fullName evidence="4">Heat shock protein 83</fullName>
    </submittedName>
</protein>
<feature type="region of interest" description="Disordered" evidence="3">
    <location>
        <begin position="55"/>
        <end position="78"/>
    </location>
</feature>
<proteinExistence type="inferred from homology"/>
<dbReference type="EMBL" id="PUHQ01000254">
    <property type="protein sequence ID" value="KAG0653253.1"/>
    <property type="molecule type" value="Genomic_DNA"/>
</dbReference>
<keyword evidence="2" id="KW-0143">Chaperone</keyword>
<dbReference type="Gene3D" id="1.20.120.790">
    <property type="entry name" value="Heat shock protein 90, C-terminal domain"/>
    <property type="match status" value="1"/>
</dbReference>
<dbReference type="OrthoDB" id="2530256at2759"/>
<evidence type="ECO:0000256" key="2">
    <source>
        <dbReference type="ARBA" id="ARBA00023186"/>
    </source>
</evidence>
<dbReference type="AlphaFoldDB" id="A0A9P6VTB3"/>
<dbReference type="GO" id="GO:0005524">
    <property type="term" value="F:ATP binding"/>
    <property type="evidence" value="ECO:0007669"/>
    <property type="project" value="InterPro"/>
</dbReference>
<organism evidence="4 5">
    <name type="scientific">Rhodotorula mucilaginosa</name>
    <name type="common">Yeast</name>
    <name type="synonym">Rhodotorula rubra</name>
    <dbReference type="NCBI Taxonomy" id="5537"/>
    <lineage>
        <taxon>Eukaryota</taxon>
        <taxon>Fungi</taxon>
        <taxon>Dikarya</taxon>
        <taxon>Basidiomycota</taxon>
        <taxon>Pucciniomycotina</taxon>
        <taxon>Microbotryomycetes</taxon>
        <taxon>Sporidiobolales</taxon>
        <taxon>Sporidiobolaceae</taxon>
        <taxon>Rhodotorula</taxon>
    </lineage>
</organism>
<dbReference type="InterPro" id="IPR037196">
    <property type="entry name" value="HSP90_C"/>
</dbReference>
<dbReference type="GO" id="GO:0140662">
    <property type="term" value="F:ATP-dependent protein folding chaperone"/>
    <property type="evidence" value="ECO:0007669"/>
    <property type="project" value="InterPro"/>
</dbReference>
<accession>A0A9P6VTB3</accession>
<gene>
    <name evidence="4" type="primary">HSP83</name>
    <name evidence="4" type="ORF">C6P46_003227</name>
</gene>
<name>A0A9P6VTB3_RHOMI</name>
<dbReference type="Pfam" id="PF00183">
    <property type="entry name" value="HSP90"/>
    <property type="match status" value="1"/>
</dbReference>
<feature type="non-terminal residue" evidence="4">
    <location>
        <position position="78"/>
    </location>
</feature>